<protein>
    <submittedName>
        <fullName evidence="1">Uncharacterized protein</fullName>
    </submittedName>
</protein>
<accession>A0A1Q9D7C5</accession>
<keyword evidence="2" id="KW-1185">Reference proteome</keyword>
<dbReference type="EMBL" id="LSRX01000679">
    <property type="protein sequence ID" value="OLP91113.1"/>
    <property type="molecule type" value="Genomic_DNA"/>
</dbReference>
<organism evidence="1 2">
    <name type="scientific">Symbiodinium microadriaticum</name>
    <name type="common">Dinoflagellate</name>
    <name type="synonym">Zooxanthella microadriatica</name>
    <dbReference type="NCBI Taxonomy" id="2951"/>
    <lineage>
        <taxon>Eukaryota</taxon>
        <taxon>Sar</taxon>
        <taxon>Alveolata</taxon>
        <taxon>Dinophyceae</taxon>
        <taxon>Suessiales</taxon>
        <taxon>Symbiodiniaceae</taxon>
        <taxon>Symbiodinium</taxon>
    </lineage>
</organism>
<evidence type="ECO:0000313" key="1">
    <source>
        <dbReference type="EMBL" id="OLP91113.1"/>
    </source>
</evidence>
<sequence>MASRRIPSLSPPCLKTVTQKLLACECRDSWQQPPILLPGSPSSRVPFASLAAFTPKIEDGSSWKLDEKKYRSKILTTPPDLLAN</sequence>
<comment type="caution">
    <text evidence="1">The sequence shown here is derived from an EMBL/GenBank/DDBJ whole genome shotgun (WGS) entry which is preliminary data.</text>
</comment>
<dbReference type="Proteomes" id="UP000186817">
    <property type="component" value="Unassembled WGS sequence"/>
</dbReference>
<name>A0A1Q9D7C5_SYMMI</name>
<gene>
    <name evidence="1" type="ORF">AK812_SmicGene27239</name>
</gene>
<dbReference type="AlphaFoldDB" id="A0A1Q9D7C5"/>
<proteinExistence type="predicted"/>
<reference evidence="1 2" key="1">
    <citation type="submission" date="2016-02" db="EMBL/GenBank/DDBJ databases">
        <title>Genome analysis of coral dinoflagellate symbionts highlights evolutionary adaptations to a symbiotic lifestyle.</title>
        <authorList>
            <person name="Aranda M."/>
            <person name="Li Y."/>
            <person name="Liew Y.J."/>
            <person name="Baumgarten S."/>
            <person name="Simakov O."/>
            <person name="Wilson M."/>
            <person name="Piel J."/>
            <person name="Ashoor H."/>
            <person name="Bougouffa S."/>
            <person name="Bajic V.B."/>
            <person name="Ryu T."/>
            <person name="Ravasi T."/>
            <person name="Bayer T."/>
            <person name="Micklem G."/>
            <person name="Kim H."/>
            <person name="Bhak J."/>
            <person name="Lajeunesse T.C."/>
            <person name="Voolstra C.R."/>
        </authorList>
    </citation>
    <scope>NUCLEOTIDE SEQUENCE [LARGE SCALE GENOMIC DNA]</scope>
    <source>
        <strain evidence="1 2">CCMP2467</strain>
    </source>
</reference>
<evidence type="ECO:0000313" key="2">
    <source>
        <dbReference type="Proteomes" id="UP000186817"/>
    </source>
</evidence>